<dbReference type="InterPro" id="IPR006311">
    <property type="entry name" value="TAT_signal"/>
</dbReference>
<evidence type="ECO:0000313" key="2">
    <source>
        <dbReference type="Proteomes" id="UP000315724"/>
    </source>
</evidence>
<dbReference type="EMBL" id="CP036267">
    <property type="protein sequence ID" value="QDT31303.1"/>
    <property type="molecule type" value="Genomic_DNA"/>
</dbReference>
<reference evidence="1 2" key="1">
    <citation type="submission" date="2019-02" db="EMBL/GenBank/DDBJ databases">
        <title>Deep-cultivation of Planctomycetes and their phenomic and genomic characterization uncovers novel biology.</title>
        <authorList>
            <person name="Wiegand S."/>
            <person name="Jogler M."/>
            <person name="Boedeker C."/>
            <person name="Pinto D."/>
            <person name="Vollmers J."/>
            <person name="Rivas-Marin E."/>
            <person name="Kohn T."/>
            <person name="Peeters S.H."/>
            <person name="Heuer A."/>
            <person name="Rast P."/>
            <person name="Oberbeckmann S."/>
            <person name="Bunk B."/>
            <person name="Jeske O."/>
            <person name="Meyerdierks A."/>
            <person name="Storesund J.E."/>
            <person name="Kallscheuer N."/>
            <person name="Luecker S."/>
            <person name="Lage O.M."/>
            <person name="Pohl T."/>
            <person name="Merkel B.J."/>
            <person name="Hornburger P."/>
            <person name="Mueller R.-W."/>
            <person name="Bruemmer F."/>
            <person name="Labrenz M."/>
            <person name="Spormann A.M."/>
            <person name="Op den Camp H."/>
            <person name="Overmann J."/>
            <person name="Amann R."/>
            <person name="Jetten M.S.M."/>
            <person name="Mascher T."/>
            <person name="Medema M.H."/>
            <person name="Devos D.P."/>
            <person name="Kaster A.-K."/>
            <person name="Ovreas L."/>
            <person name="Rohde M."/>
            <person name="Galperin M.Y."/>
            <person name="Jogler C."/>
        </authorList>
    </citation>
    <scope>NUCLEOTIDE SEQUENCE [LARGE SCALE GENOMIC DNA]</scope>
    <source>
        <strain evidence="1 2">Mal48</strain>
    </source>
</reference>
<proteinExistence type="predicted"/>
<keyword evidence="2" id="KW-1185">Reference proteome</keyword>
<name>A0A517QI43_9PLAN</name>
<dbReference type="PROSITE" id="PS51318">
    <property type="entry name" value="TAT"/>
    <property type="match status" value="1"/>
</dbReference>
<dbReference type="AlphaFoldDB" id="A0A517QI43"/>
<dbReference type="PANTHER" id="PTHR43737:SF1">
    <property type="entry name" value="DUF1501 DOMAIN-CONTAINING PROTEIN"/>
    <property type="match status" value="1"/>
</dbReference>
<evidence type="ECO:0008006" key="3">
    <source>
        <dbReference type="Google" id="ProtNLM"/>
    </source>
</evidence>
<dbReference type="Pfam" id="PF07394">
    <property type="entry name" value="DUF1501"/>
    <property type="match status" value="1"/>
</dbReference>
<dbReference type="OrthoDB" id="127333at2"/>
<dbReference type="InterPro" id="IPR010869">
    <property type="entry name" value="DUF1501"/>
</dbReference>
<dbReference type="KEGG" id="tpol:Mal48_05360"/>
<accession>A0A517QI43</accession>
<dbReference type="PANTHER" id="PTHR43737">
    <property type="entry name" value="BLL7424 PROTEIN"/>
    <property type="match status" value="1"/>
</dbReference>
<sequence length="462" mass="49742">MLSFVDTNRRTGRREFLRAGSLALGGLGLPLAFQRSLQAASMPSLLTDKTVVFVFMHGGPSQIETFDPKMGAPIGISSATGEVSTKVPGVTFGGTFPRLASLADQMTIVRSFRTGRGNHDVKPIVSAETSNANLGALYARIAGQNRSDSGMPTNVSLFPRSVDDSTMPAFKKLGDVQATGALGAGYAPFNPSGGGNLQADMKLNIPMTRLDHRRVLLSELDRLQRRMEKDGSWEGLNSIKEQAFSTVLGGVASAFDLSEEDPATIRRYDTAPLVRTEEIDKKWNNHKRYADNAKSLGKLMLLARRLCERGCGFVTVTTNFVWDMHADANNAGVEEGMRYMGLPFDHAISTFLEDLQDRGLSEKVLLVCCGEMGRTPKLNSLGGRGHWGALSPLMLAGAGMPKGQVFGQSTRDAAKPLSEPVEISNLVSTILNTLMDGPQVRLETGAPKEVTDALFAPPIPLG</sequence>
<gene>
    <name evidence="1" type="ORF">Mal48_05360</name>
</gene>
<protein>
    <recommendedName>
        <fullName evidence="3">DUF1501 domain-containing protein</fullName>
    </recommendedName>
</protein>
<evidence type="ECO:0000313" key="1">
    <source>
        <dbReference type="EMBL" id="QDT31303.1"/>
    </source>
</evidence>
<organism evidence="1 2">
    <name type="scientific">Thalassoglobus polymorphus</name>
    <dbReference type="NCBI Taxonomy" id="2527994"/>
    <lineage>
        <taxon>Bacteria</taxon>
        <taxon>Pseudomonadati</taxon>
        <taxon>Planctomycetota</taxon>
        <taxon>Planctomycetia</taxon>
        <taxon>Planctomycetales</taxon>
        <taxon>Planctomycetaceae</taxon>
        <taxon>Thalassoglobus</taxon>
    </lineage>
</organism>
<dbReference type="Proteomes" id="UP000315724">
    <property type="component" value="Chromosome"/>
</dbReference>